<dbReference type="WBParaSite" id="NBR_0000810701-mRNA-1">
    <property type="protein sequence ID" value="NBR_0000810701-mRNA-1"/>
    <property type="gene ID" value="NBR_0000810701"/>
</dbReference>
<dbReference type="STRING" id="27835.A0A158QY93"/>
<dbReference type="FunFam" id="1.10.220.10:FF:000004">
    <property type="entry name" value="Annexin"/>
    <property type="match status" value="1"/>
</dbReference>
<dbReference type="PANTHER" id="PTHR10502">
    <property type="entry name" value="ANNEXIN"/>
    <property type="match status" value="1"/>
</dbReference>
<dbReference type="PRINTS" id="PR00196">
    <property type="entry name" value="ANNEXIN"/>
</dbReference>
<keyword evidence="3 6" id="KW-0106">Calcium</keyword>
<dbReference type="PROSITE" id="PS51897">
    <property type="entry name" value="ANNEXIN_2"/>
    <property type="match status" value="4"/>
</dbReference>
<evidence type="ECO:0000256" key="6">
    <source>
        <dbReference type="RuleBase" id="RU003540"/>
    </source>
</evidence>
<keyword evidence="4 6" id="KW-0041">Annexin</keyword>
<dbReference type="InterPro" id="IPR018502">
    <property type="entry name" value="Annexin_repeat"/>
</dbReference>
<dbReference type="FunFam" id="1.10.220.10:FF:000001">
    <property type="entry name" value="Annexin"/>
    <property type="match status" value="1"/>
</dbReference>
<dbReference type="GO" id="GO:0001786">
    <property type="term" value="F:phosphatidylserine binding"/>
    <property type="evidence" value="ECO:0007669"/>
    <property type="project" value="TreeGrafter"/>
</dbReference>
<evidence type="ECO:0000256" key="1">
    <source>
        <dbReference type="ARBA" id="ARBA00007831"/>
    </source>
</evidence>
<dbReference type="GO" id="GO:0005509">
    <property type="term" value="F:calcium ion binding"/>
    <property type="evidence" value="ECO:0007669"/>
    <property type="project" value="InterPro"/>
</dbReference>
<dbReference type="Proteomes" id="UP000271162">
    <property type="component" value="Unassembled WGS sequence"/>
</dbReference>
<dbReference type="PROSITE" id="PS00223">
    <property type="entry name" value="ANNEXIN_1"/>
    <property type="match status" value="2"/>
</dbReference>
<dbReference type="FunFam" id="1.10.220.10:FF:000003">
    <property type="entry name" value="Annexin"/>
    <property type="match status" value="1"/>
</dbReference>
<evidence type="ECO:0000313" key="8">
    <source>
        <dbReference type="Proteomes" id="UP000271162"/>
    </source>
</evidence>
<dbReference type="GO" id="GO:0005737">
    <property type="term" value="C:cytoplasm"/>
    <property type="evidence" value="ECO:0007669"/>
    <property type="project" value="TreeGrafter"/>
</dbReference>
<keyword evidence="8" id="KW-1185">Reference proteome</keyword>
<keyword evidence="5 6" id="KW-0111">Calcium/phospholipid-binding</keyword>
<sequence length="312" mass="34784">MLGTPSIRPVPNFNANQDAETLRKAMKGLGCNNSKVISVLCGRTNWQRQEIAKSFKVMYGKDLIKDLKSELSGDFEDLILALMEPTAVYDAKQLHDAMAGLGTKESVLIEIMTSRTNQQIAEIRQVYQQLYRKSLESDIVGDTSGCFQRLLVSLCAGGRDESNHTDPLKANQDARKLYSAGERRLGTDESCFNQILASNNFSQLRLVFDEYQKKAIESEFSGDIRDGLLAVIAVVRNRPAYFAKLLHDSMKGLGTRDKDLIRLVVTRCEFDMADIRAQFQAMYKTTLESMIKGDCSGSYKDGLIALVTGNAH</sequence>
<dbReference type="InterPro" id="IPR001464">
    <property type="entry name" value="Annexin"/>
</dbReference>
<evidence type="ECO:0000313" key="7">
    <source>
        <dbReference type="EMBL" id="VDL71697.1"/>
    </source>
</evidence>
<dbReference type="InterPro" id="IPR037104">
    <property type="entry name" value="Annexin_sf"/>
</dbReference>
<dbReference type="Gene3D" id="1.10.220.10">
    <property type="entry name" value="Annexin"/>
    <property type="match status" value="4"/>
</dbReference>
<reference evidence="9" key="1">
    <citation type="submission" date="2016-04" db="UniProtKB">
        <authorList>
            <consortium name="WormBaseParasite"/>
        </authorList>
    </citation>
    <scope>IDENTIFICATION</scope>
</reference>
<name>A0A158QY93_NIPBR</name>
<dbReference type="EMBL" id="UYSL01019964">
    <property type="protein sequence ID" value="VDL71697.1"/>
    <property type="molecule type" value="Genomic_DNA"/>
</dbReference>
<dbReference type="OMA" id="HDIESRT"/>
<comment type="similarity">
    <text evidence="1 6">Belongs to the annexin family.</text>
</comment>
<comment type="domain">
    <text evidence="6">A pair of annexin repeats may form one binding site for calcium and phospholipid.</text>
</comment>
<evidence type="ECO:0000313" key="9">
    <source>
        <dbReference type="WBParaSite" id="NBR_0000810701-mRNA-1"/>
    </source>
</evidence>
<evidence type="ECO:0000256" key="4">
    <source>
        <dbReference type="ARBA" id="ARBA00023216"/>
    </source>
</evidence>
<evidence type="ECO:0000256" key="2">
    <source>
        <dbReference type="ARBA" id="ARBA00022737"/>
    </source>
</evidence>
<dbReference type="AlphaFoldDB" id="A0A158QY93"/>
<dbReference type="PANTHER" id="PTHR10502:SF102">
    <property type="entry name" value="ANNEXIN B11"/>
    <property type="match status" value="1"/>
</dbReference>
<dbReference type="FunFam" id="1.10.220.10:FF:000002">
    <property type="entry name" value="Annexin"/>
    <property type="match status" value="1"/>
</dbReference>
<keyword evidence="2 6" id="KW-0677">Repeat</keyword>
<dbReference type="InterPro" id="IPR018252">
    <property type="entry name" value="Annexin_repeat_CS"/>
</dbReference>
<organism evidence="9">
    <name type="scientific">Nippostrongylus brasiliensis</name>
    <name type="common">Rat hookworm</name>
    <dbReference type="NCBI Taxonomy" id="27835"/>
    <lineage>
        <taxon>Eukaryota</taxon>
        <taxon>Metazoa</taxon>
        <taxon>Ecdysozoa</taxon>
        <taxon>Nematoda</taxon>
        <taxon>Chromadorea</taxon>
        <taxon>Rhabditida</taxon>
        <taxon>Rhabditina</taxon>
        <taxon>Rhabditomorpha</taxon>
        <taxon>Strongyloidea</taxon>
        <taxon>Heligmosomidae</taxon>
        <taxon>Nippostrongylus</taxon>
    </lineage>
</organism>
<dbReference type="GO" id="GO:0005886">
    <property type="term" value="C:plasma membrane"/>
    <property type="evidence" value="ECO:0007669"/>
    <property type="project" value="TreeGrafter"/>
</dbReference>
<dbReference type="SUPFAM" id="SSF47874">
    <property type="entry name" value="Annexin"/>
    <property type="match status" value="1"/>
</dbReference>
<proteinExistence type="inferred from homology"/>
<dbReference type="GO" id="GO:0012506">
    <property type="term" value="C:vesicle membrane"/>
    <property type="evidence" value="ECO:0007669"/>
    <property type="project" value="TreeGrafter"/>
</dbReference>
<dbReference type="Pfam" id="PF00191">
    <property type="entry name" value="Annexin"/>
    <property type="match status" value="4"/>
</dbReference>
<accession>A0A158QY93</accession>
<reference evidence="7 8" key="2">
    <citation type="submission" date="2018-11" db="EMBL/GenBank/DDBJ databases">
        <authorList>
            <consortium name="Pathogen Informatics"/>
        </authorList>
    </citation>
    <scope>NUCLEOTIDE SEQUENCE [LARGE SCALE GENOMIC DNA]</scope>
</reference>
<dbReference type="GO" id="GO:0005634">
    <property type="term" value="C:nucleus"/>
    <property type="evidence" value="ECO:0007669"/>
    <property type="project" value="TreeGrafter"/>
</dbReference>
<evidence type="ECO:0000256" key="3">
    <source>
        <dbReference type="ARBA" id="ARBA00022837"/>
    </source>
</evidence>
<protein>
    <recommendedName>
        <fullName evidence="6">Annexin</fullName>
    </recommendedName>
</protein>
<dbReference type="GO" id="GO:0005544">
    <property type="term" value="F:calcium-dependent phospholipid binding"/>
    <property type="evidence" value="ECO:0007669"/>
    <property type="project" value="UniProtKB-KW"/>
</dbReference>
<dbReference type="SMART" id="SM00335">
    <property type="entry name" value="ANX"/>
    <property type="match status" value="4"/>
</dbReference>
<evidence type="ECO:0000256" key="5">
    <source>
        <dbReference type="ARBA" id="ARBA00023302"/>
    </source>
</evidence>
<gene>
    <name evidence="7" type="ORF">NBR_LOCUS8108</name>
</gene>